<keyword evidence="3 9" id="KW-0812">Transmembrane</keyword>
<accession>A0A9P0HRV7</accession>
<evidence type="ECO:0000256" key="3">
    <source>
        <dbReference type="ARBA" id="ARBA00022692"/>
    </source>
</evidence>
<feature type="transmembrane region" description="Helical" evidence="9">
    <location>
        <begin position="45"/>
        <end position="69"/>
    </location>
</feature>
<sequence>MTKEENFPDTPNGLSWRVVFFFERTCIVPAESRAKREWRRNRRTMMILSCIAVVFALSWLPMTAFTIIFEFHPFLIKPTSTLYLVFALCHVTAMSTAVTNPLMYGWLNTNFRREFRVLGNTGVEKAREARRRLSTAHSVALRHDRRTSVTCFTTMTSSNTRPSTSVTLLPQAAMETI</sequence>
<dbReference type="AlphaFoldDB" id="A0A9P0HRV7"/>
<dbReference type="GO" id="GO:0016020">
    <property type="term" value="C:membrane"/>
    <property type="evidence" value="ECO:0007669"/>
    <property type="project" value="UniProtKB-SubCell"/>
</dbReference>
<evidence type="ECO:0000313" key="11">
    <source>
        <dbReference type="EMBL" id="CAH1406699.1"/>
    </source>
</evidence>
<keyword evidence="12" id="KW-1185">Reference proteome</keyword>
<keyword evidence="6 9" id="KW-0472">Membrane</keyword>
<feature type="domain" description="G-protein coupled receptors family 1 profile" evidence="10">
    <location>
        <begin position="1"/>
        <end position="104"/>
    </location>
</feature>
<keyword evidence="4 9" id="KW-1133">Transmembrane helix</keyword>
<dbReference type="Proteomes" id="UP001152798">
    <property type="component" value="Chromosome 6"/>
</dbReference>
<keyword evidence="8" id="KW-0807">Transducer</keyword>
<comment type="subcellular location">
    <subcellularLocation>
        <location evidence="1">Membrane</location>
        <topology evidence="1">Multi-pass membrane protein</topology>
    </subcellularLocation>
</comment>
<protein>
    <recommendedName>
        <fullName evidence="10">G-protein coupled receptors family 1 profile domain-containing protein</fullName>
    </recommendedName>
</protein>
<feature type="transmembrane region" description="Helical" evidence="9">
    <location>
        <begin position="81"/>
        <end position="107"/>
    </location>
</feature>
<evidence type="ECO:0000256" key="4">
    <source>
        <dbReference type="ARBA" id="ARBA00022989"/>
    </source>
</evidence>
<dbReference type="EMBL" id="OV725082">
    <property type="protein sequence ID" value="CAH1406699.1"/>
    <property type="molecule type" value="Genomic_DNA"/>
</dbReference>
<dbReference type="PRINTS" id="PR00237">
    <property type="entry name" value="GPCRRHODOPSN"/>
</dbReference>
<keyword evidence="5" id="KW-0297">G-protein coupled receptor</keyword>
<reference evidence="11" key="1">
    <citation type="submission" date="2022-01" db="EMBL/GenBank/DDBJ databases">
        <authorList>
            <person name="King R."/>
        </authorList>
    </citation>
    <scope>NUCLEOTIDE SEQUENCE</scope>
</reference>
<evidence type="ECO:0000256" key="6">
    <source>
        <dbReference type="ARBA" id="ARBA00023136"/>
    </source>
</evidence>
<evidence type="ECO:0000256" key="8">
    <source>
        <dbReference type="ARBA" id="ARBA00023224"/>
    </source>
</evidence>
<gene>
    <name evidence="11" type="ORF">NEZAVI_LOCUS14582</name>
</gene>
<dbReference type="SUPFAM" id="SSF81321">
    <property type="entry name" value="Family A G protein-coupled receptor-like"/>
    <property type="match status" value="1"/>
</dbReference>
<evidence type="ECO:0000256" key="1">
    <source>
        <dbReference type="ARBA" id="ARBA00004141"/>
    </source>
</evidence>
<evidence type="ECO:0000256" key="2">
    <source>
        <dbReference type="ARBA" id="ARBA00010663"/>
    </source>
</evidence>
<dbReference type="InterPro" id="IPR000276">
    <property type="entry name" value="GPCR_Rhodpsn"/>
</dbReference>
<organism evidence="11 12">
    <name type="scientific">Nezara viridula</name>
    <name type="common">Southern green stink bug</name>
    <name type="synonym">Cimex viridulus</name>
    <dbReference type="NCBI Taxonomy" id="85310"/>
    <lineage>
        <taxon>Eukaryota</taxon>
        <taxon>Metazoa</taxon>
        <taxon>Ecdysozoa</taxon>
        <taxon>Arthropoda</taxon>
        <taxon>Hexapoda</taxon>
        <taxon>Insecta</taxon>
        <taxon>Pterygota</taxon>
        <taxon>Neoptera</taxon>
        <taxon>Paraneoptera</taxon>
        <taxon>Hemiptera</taxon>
        <taxon>Heteroptera</taxon>
        <taxon>Panheteroptera</taxon>
        <taxon>Pentatomomorpha</taxon>
        <taxon>Pentatomoidea</taxon>
        <taxon>Pentatomidae</taxon>
        <taxon>Pentatominae</taxon>
        <taxon>Nezara</taxon>
    </lineage>
</organism>
<dbReference type="PANTHER" id="PTHR24235">
    <property type="entry name" value="NEUROPEPTIDE Y RECEPTOR"/>
    <property type="match status" value="1"/>
</dbReference>
<keyword evidence="7" id="KW-0675">Receptor</keyword>
<comment type="similarity">
    <text evidence="2">Belongs to the G-protein coupled receptor 1 family.</text>
</comment>
<dbReference type="PROSITE" id="PS50262">
    <property type="entry name" value="G_PROTEIN_RECEP_F1_2"/>
    <property type="match status" value="1"/>
</dbReference>
<proteinExistence type="inferred from homology"/>
<dbReference type="InterPro" id="IPR017452">
    <property type="entry name" value="GPCR_Rhodpsn_7TM"/>
</dbReference>
<dbReference type="PANTHER" id="PTHR24235:SF12">
    <property type="entry name" value="G-PROTEIN COUPLED RECEPTORS FAMILY 1 PROFILE DOMAIN-CONTAINING PROTEIN"/>
    <property type="match status" value="1"/>
</dbReference>
<dbReference type="GO" id="GO:0004930">
    <property type="term" value="F:G protein-coupled receptor activity"/>
    <property type="evidence" value="ECO:0007669"/>
    <property type="project" value="UniProtKB-KW"/>
</dbReference>
<evidence type="ECO:0000256" key="7">
    <source>
        <dbReference type="ARBA" id="ARBA00023170"/>
    </source>
</evidence>
<dbReference type="OrthoDB" id="9046662at2759"/>
<dbReference type="Gene3D" id="1.20.1070.10">
    <property type="entry name" value="Rhodopsin 7-helix transmembrane proteins"/>
    <property type="match status" value="1"/>
</dbReference>
<name>A0A9P0HRV7_NEZVI</name>
<evidence type="ECO:0000256" key="5">
    <source>
        <dbReference type="ARBA" id="ARBA00023040"/>
    </source>
</evidence>
<evidence type="ECO:0000259" key="10">
    <source>
        <dbReference type="PROSITE" id="PS50262"/>
    </source>
</evidence>
<evidence type="ECO:0000313" key="12">
    <source>
        <dbReference type="Proteomes" id="UP001152798"/>
    </source>
</evidence>
<evidence type="ECO:0000256" key="9">
    <source>
        <dbReference type="SAM" id="Phobius"/>
    </source>
</evidence>